<reference evidence="12 13" key="1">
    <citation type="journal article" date="2017" name="Mol. Ecol.">
        <title>Comparative and population genomic landscape of Phellinus noxius: A hypervariable fungus causing root rot in trees.</title>
        <authorList>
            <person name="Chung C.L."/>
            <person name="Lee T.J."/>
            <person name="Akiba M."/>
            <person name="Lee H.H."/>
            <person name="Kuo T.H."/>
            <person name="Liu D."/>
            <person name="Ke H.M."/>
            <person name="Yokoi T."/>
            <person name="Roa M.B."/>
            <person name="Lu M.J."/>
            <person name="Chang Y.Y."/>
            <person name="Ann P.J."/>
            <person name="Tsai J.N."/>
            <person name="Chen C.Y."/>
            <person name="Tzean S.S."/>
            <person name="Ota Y."/>
            <person name="Hattori T."/>
            <person name="Sahashi N."/>
            <person name="Liou R.F."/>
            <person name="Kikuchi T."/>
            <person name="Tsai I.J."/>
        </authorList>
    </citation>
    <scope>NUCLEOTIDE SEQUENCE [LARGE SCALE GENOMIC DNA]</scope>
    <source>
        <strain evidence="12 13">FFPRI411160</strain>
    </source>
</reference>
<keyword evidence="6 9" id="KW-0315">Glutamine amidotransferase</keyword>
<evidence type="ECO:0000256" key="4">
    <source>
        <dbReference type="ARBA" id="ARBA00022741"/>
    </source>
</evidence>
<dbReference type="AlphaFoldDB" id="A0A286UHP7"/>
<dbReference type="Proteomes" id="UP000217199">
    <property type="component" value="Unassembled WGS sequence"/>
</dbReference>
<dbReference type="FunFam" id="3.40.50.880:FF:000005">
    <property type="entry name" value="CTP synthase"/>
    <property type="match status" value="1"/>
</dbReference>
<accession>A0A286UHP7</accession>
<comment type="catalytic activity">
    <reaction evidence="8 9">
        <text>UTP + L-glutamine + ATP + H2O = CTP + L-glutamate + ADP + phosphate + 2 H(+)</text>
        <dbReference type="Rhea" id="RHEA:26426"/>
        <dbReference type="ChEBI" id="CHEBI:15377"/>
        <dbReference type="ChEBI" id="CHEBI:15378"/>
        <dbReference type="ChEBI" id="CHEBI:29985"/>
        <dbReference type="ChEBI" id="CHEBI:30616"/>
        <dbReference type="ChEBI" id="CHEBI:37563"/>
        <dbReference type="ChEBI" id="CHEBI:43474"/>
        <dbReference type="ChEBI" id="CHEBI:46398"/>
        <dbReference type="ChEBI" id="CHEBI:58359"/>
        <dbReference type="ChEBI" id="CHEBI:456216"/>
        <dbReference type="EC" id="6.3.4.2"/>
    </reaction>
</comment>
<keyword evidence="4 9" id="KW-0547">Nucleotide-binding</keyword>
<dbReference type="InterPro" id="IPR017456">
    <property type="entry name" value="CTP_synthase_N"/>
</dbReference>
<evidence type="ECO:0000256" key="3">
    <source>
        <dbReference type="ARBA" id="ARBA00022598"/>
    </source>
</evidence>
<dbReference type="Gene3D" id="3.40.50.880">
    <property type="match status" value="1"/>
</dbReference>
<gene>
    <name evidence="12" type="ORF">PNOK_0591200</name>
</gene>
<comment type="pathway">
    <text evidence="1 9">Pyrimidine metabolism; CTP biosynthesis via de novo pathway; CTP from UDP: step 2/2.</text>
</comment>
<dbReference type="SUPFAM" id="SSF52540">
    <property type="entry name" value="P-loop containing nucleoside triphosphate hydrolases"/>
    <property type="match status" value="1"/>
</dbReference>
<dbReference type="STRING" id="2282107.A0A286UHP7"/>
<comment type="caution">
    <text evidence="12">The sequence shown here is derived from an EMBL/GenBank/DDBJ whole genome shotgun (WGS) entry which is preliminary data.</text>
</comment>
<dbReference type="GO" id="GO:0044210">
    <property type="term" value="P:'de novo' CTP biosynthetic process"/>
    <property type="evidence" value="ECO:0007669"/>
    <property type="project" value="UniProtKB-UniRule"/>
</dbReference>
<dbReference type="GO" id="GO:0042802">
    <property type="term" value="F:identical protein binding"/>
    <property type="evidence" value="ECO:0007669"/>
    <property type="project" value="TreeGrafter"/>
</dbReference>
<dbReference type="PANTHER" id="PTHR11550:SF0">
    <property type="entry name" value="CTP SYNTHASE-RELATED"/>
    <property type="match status" value="1"/>
</dbReference>
<dbReference type="FunCoup" id="A0A286UHP7">
    <property type="interactions" value="274"/>
</dbReference>
<evidence type="ECO:0000313" key="13">
    <source>
        <dbReference type="Proteomes" id="UP000217199"/>
    </source>
</evidence>
<dbReference type="PROSITE" id="PS51273">
    <property type="entry name" value="GATASE_TYPE_1"/>
    <property type="match status" value="1"/>
</dbReference>
<dbReference type="Gene3D" id="3.40.50.300">
    <property type="entry name" value="P-loop containing nucleotide triphosphate hydrolases"/>
    <property type="match status" value="1"/>
</dbReference>
<dbReference type="PANTHER" id="PTHR11550">
    <property type="entry name" value="CTP SYNTHASE"/>
    <property type="match status" value="1"/>
</dbReference>
<sequence>MTKYIVVSGGVISGIGKGVIASSTGLLLKMTGLKVTAIKIDPYMNIDAGTMAPTEHGEVYTLNDGGEVDLDLGNYERYLDVTLSRDNNITTGKIYREVIERERKGDYLGKTVQIVPHVTTAIQDWIERVSKVPADSTGEEPDVCIIELGGTVGDIESAPFIEAMRQFQFRVGHSNFALIHVSMVPEIHGEQKTKPTQTTVHQLRGLGLLPDLIACRLIVPSPLQEATKQKIGMFCHVGENQVVGVHDVKSVYHVPLLLESQGIVTFLQERLKLPTNEQMSPAMVEKGITLKKRWKEMTRSQERLFDTIVITLVGKYTVLKDSYMSVVKALEHSAFRCNRKLEIKWVESSDLEPETQETHPVNYHDAWRAVVGANGILVPGGFGNRGTEGMIQAVKWAREQRIPFLGICLGFQVAVVEWARNVLGIPKANSGEFTEENDESVVIFMPEGSRTHMGGTMRLGLRPTVFEPETGLDETEKRSKSKIRMLYGGAEKIWERHRHRYEVSPKYVERLEESGMKFVGKDEKGERMQVMELDDHPYFVGLQAHPEFCSRPLNPSPPFLGFVAAACGHEELTQQCELQLQNYVPPHPHGAMIDEQSIIRLQQDVKGEVDAKAPQPGVQES</sequence>
<dbReference type="GO" id="GO:0005737">
    <property type="term" value="C:cytoplasm"/>
    <property type="evidence" value="ECO:0007669"/>
    <property type="project" value="TreeGrafter"/>
</dbReference>
<organism evidence="12 13">
    <name type="scientific">Pyrrhoderma noxium</name>
    <dbReference type="NCBI Taxonomy" id="2282107"/>
    <lineage>
        <taxon>Eukaryota</taxon>
        <taxon>Fungi</taxon>
        <taxon>Dikarya</taxon>
        <taxon>Basidiomycota</taxon>
        <taxon>Agaricomycotina</taxon>
        <taxon>Agaricomycetes</taxon>
        <taxon>Hymenochaetales</taxon>
        <taxon>Hymenochaetaceae</taxon>
        <taxon>Pyrrhoderma</taxon>
    </lineage>
</organism>
<evidence type="ECO:0000259" key="11">
    <source>
        <dbReference type="Pfam" id="PF06418"/>
    </source>
</evidence>
<evidence type="ECO:0000256" key="9">
    <source>
        <dbReference type="RuleBase" id="RU810713"/>
    </source>
</evidence>
<proteinExistence type="inferred from homology"/>
<dbReference type="InParanoid" id="A0A286UHP7"/>
<keyword evidence="3 9" id="KW-0436">Ligase</keyword>
<dbReference type="OrthoDB" id="1739076at2759"/>
<evidence type="ECO:0000256" key="1">
    <source>
        <dbReference type="ARBA" id="ARBA00005171"/>
    </source>
</evidence>
<keyword evidence="5 9" id="KW-0067">ATP-binding</keyword>
<dbReference type="NCBIfam" id="NF003792">
    <property type="entry name" value="PRK05380.1"/>
    <property type="match status" value="1"/>
</dbReference>
<dbReference type="EMBL" id="NBII01000005">
    <property type="protein sequence ID" value="PAV19068.1"/>
    <property type="molecule type" value="Genomic_DNA"/>
</dbReference>
<evidence type="ECO:0000256" key="7">
    <source>
        <dbReference type="ARBA" id="ARBA00022975"/>
    </source>
</evidence>
<evidence type="ECO:0000313" key="12">
    <source>
        <dbReference type="EMBL" id="PAV19068.1"/>
    </source>
</evidence>
<dbReference type="FunFam" id="3.40.50.300:FF:000207">
    <property type="entry name" value="CTP synthase"/>
    <property type="match status" value="1"/>
</dbReference>
<dbReference type="NCBIfam" id="TIGR00337">
    <property type="entry name" value="PyrG"/>
    <property type="match status" value="1"/>
</dbReference>
<feature type="domain" description="CTP synthase N-terminal" evidence="11">
    <location>
        <begin position="3"/>
        <end position="273"/>
    </location>
</feature>
<dbReference type="InterPro" id="IPR027417">
    <property type="entry name" value="P-loop_NTPase"/>
</dbReference>
<dbReference type="SUPFAM" id="SSF52317">
    <property type="entry name" value="Class I glutamine amidotransferase-like"/>
    <property type="match status" value="1"/>
</dbReference>
<dbReference type="GO" id="GO:0019856">
    <property type="term" value="P:pyrimidine nucleobase biosynthetic process"/>
    <property type="evidence" value="ECO:0007669"/>
    <property type="project" value="TreeGrafter"/>
</dbReference>
<dbReference type="CDD" id="cd03113">
    <property type="entry name" value="CTPS_N"/>
    <property type="match status" value="1"/>
</dbReference>
<dbReference type="GO" id="GO:0097268">
    <property type="term" value="C:cytoophidium"/>
    <property type="evidence" value="ECO:0007669"/>
    <property type="project" value="UniProtKB-ARBA"/>
</dbReference>
<feature type="domain" description="Glutamine amidotransferase" evidence="10">
    <location>
        <begin position="318"/>
        <end position="563"/>
    </location>
</feature>
<comment type="function">
    <text evidence="9">Catalyzes the ATP-dependent amination of UTP to CTP with either L-glutamine or ammonia as the source of nitrogen.</text>
</comment>
<name>A0A286UHP7_9AGAM</name>
<keyword evidence="13" id="KW-1185">Reference proteome</keyword>
<dbReference type="CDD" id="cd01746">
    <property type="entry name" value="GATase1_CTP_Synthase"/>
    <property type="match status" value="1"/>
</dbReference>
<comment type="similarity">
    <text evidence="2 9">Belongs to the CTP synthase family.</text>
</comment>
<dbReference type="GO" id="GO:0005524">
    <property type="term" value="F:ATP binding"/>
    <property type="evidence" value="ECO:0007669"/>
    <property type="project" value="UniProtKB-KW"/>
</dbReference>
<dbReference type="InterPro" id="IPR004468">
    <property type="entry name" value="CTP_synthase"/>
</dbReference>
<dbReference type="GO" id="GO:0003883">
    <property type="term" value="F:CTP synthase activity"/>
    <property type="evidence" value="ECO:0007669"/>
    <property type="project" value="UniProtKB-UniRule"/>
</dbReference>
<evidence type="ECO:0000256" key="8">
    <source>
        <dbReference type="ARBA" id="ARBA00047781"/>
    </source>
</evidence>
<dbReference type="InterPro" id="IPR029062">
    <property type="entry name" value="Class_I_gatase-like"/>
</dbReference>
<keyword evidence="7 9" id="KW-0665">Pyrimidine biosynthesis</keyword>
<dbReference type="EC" id="6.3.4.2" evidence="9"/>
<dbReference type="InterPro" id="IPR033828">
    <property type="entry name" value="GATase1_CTP_Synthase"/>
</dbReference>
<evidence type="ECO:0000259" key="10">
    <source>
        <dbReference type="Pfam" id="PF00117"/>
    </source>
</evidence>
<evidence type="ECO:0000256" key="5">
    <source>
        <dbReference type="ARBA" id="ARBA00022840"/>
    </source>
</evidence>
<dbReference type="InterPro" id="IPR017926">
    <property type="entry name" value="GATASE"/>
</dbReference>
<evidence type="ECO:0000256" key="6">
    <source>
        <dbReference type="ARBA" id="ARBA00022962"/>
    </source>
</evidence>
<dbReference type="Pfam" id="PF00117">
    <property type="entry name" value="GATase"/>
    <property type="match status" value="1"/>
</dbReference>
<dbReference type="UniPathway" id="UPA00159">
    <property type="reaction ID" value="UER00277"/>
</dbReference>
<dbReference type="Pfam" id="PF06418">
    <property type="entry name" value="CTP_synth_N"/>
    <property type="match status" value="1"/>
</dbReference>
<evidence type="ECO:0000256" key="2">
    <source>
        <dbReference type="ARBA" id="ARBA00007533"/>
    </source>
</evidence>
<protein>
    <recommendedName>
        <fullName evidence="9">CTP synthase</fullName>
        <ecNumber evidence="9">6.3.4.2</ecNumber>
    </recommendedName>
    <alternativeName>
        <fullName evidence="9">UTP--ammonia ligase</fullName>
    </alternativeName>
</protein>